<gene>
    <name evidence="2" type="ORF">EDC19_0637</name>
</gene>
<keyword evidence="1" id="KW-1133">Transmembrane helix</keyword>
<evidence type="ECO:0000313" key="3">
    <source>
        <dbReference type="Proteomes" id="UP000294545"/>
    </source>
</evidence>
<accession>A0A4R1MY60</accession>
<name>A0A4R1MY60_9FIRM</name>
<reference evidence="2 3" key="1">
    <citation type="submission" date="2019-03" db="EMBL/GenBank/DDBJ databases">
        <title>Genomic Encyclopedia of Type Strains, Phase IV (KMG-IV): sequencing the most valuable type-strain genomes for metagenomic binning, comparative biology and taxonomic classification.</title>
        <authorList>
            <person name="Goeker M."/>
        </authorList>
    </citation>
    <scope>NUCLEOTIDE SEQUENCE [LARGE SCALE GENOMIC DNA]</scope>
    <source>
        <strain evidence="2 3">DSM 24176</strain>
    </source>
</reference>
<proteinExistence type="predicted"/>
<feature type="transmembrane region" description="Helical" evidence="1">
    <location>
        <begin position="106"/>
        <end position="123"/>
    </location>
</feature>
<evidence type="ECO:0000256" key="1">
    <source>
        <dbReference type="SAM" id="Phobius"/>
    </source>
</evidence>
<keyword evidence="1" id="KW-0472">Membrane</keyword>
<feature type="transmembrane region" description="Helical" evidence="1">
    <location>
        <begin position="70"/>
        <end position="94"/>
    </location>
</feature>
<evidence type="ECO:0000313" key="2">
    <source>
        <dbReference type="EMBL" id="TCK98218.1"/>
    </source>
</evidence>
<dbReference type="EMBL" id="SMGQ01000011">
    <property type="protein sequence ID" value="TCK98218.1"/>
    <property type="molecule type" value="Genomic_DNA"/>
</dbReference>
<organism evidence="2 3">
    <name type="scientific">Natranaerovirga hydrolytica</name>
    <dbReference type="NCBI Taxonomy" id="680378"/>
    <lineage>
        <taxon>Bacteria</taxon>
        <taxon>Bacillati</taxon>
        <taxon>Bacillota</taxon>
        <taxon>Clostridia</taxon>
        <taxon>Lachnospirales</taxon>
        <taxon>Natranaerovirgaceae</taxon>
        <taxon>Natranaerovirga</taxon>
    </lineage>
</organism>
<dbReference type="AlphaFoldDB" id="A0A4R1MY60"/>
<dbReference type="Proteomes" id="UP000294545">
    <property type="component" value="Unassembled WGS sequence"/>
</dbReference>
<sequence length="124" mass="14823">MLLVVLIVVYSFIYLTVDMVTEFKKSNYQLNVWGRKKNKRPEEDEEERQGDNIGFIIGLSWTIMIYTLDYSLYLVLIFFSYYFIITSILFAISYIKKTDPKIKMKITINSLVYLLVLVIYLYIR</sequence>
<keyword evidence="3" id="KW-1185">Reference proteome</keyword>
<dbReference type="RefSeq" id="WP_132280400.1">
    <property type="nucleotide sequence ID" value="NZ_SMGQ01000011.1"/>
</dbReference>
<keyword evidence="1" id="KW-0812">Transmembrane</keyword>
<protein>
    <submittedName>
        <fullName evidence="2">Uncharacterized protein</fullName>
    </submittedName>
</protein>
<comment type="caution">
    <text evidence="2">The sequence shown here is derived from an EMBL/GenBank/DDBJ whole genome shotgun (WGS) entry which is preliminary data.</text>
</comment>